<keyword evidence="4 6" id="KW-0472">Membrane</keyword>
<gene>
    <name evidence="8" type="ORF">KIPB_004210</name>
</gene>
<feature type="signal peptide" evidence="7">
    <location>
        <begin position="1"/>
        <end position="15"/>
    </location>
</feature>
<proteinExistence type="predicted"/>
<feature type="transmembrane region" description="Helical" evidence="6">
    <location>
        <begin position="391"/>
        <end position="410"/>
    </location>
</feature>
<dbReference type="EMBL" id="BDIP01000880">
    <property type="protein sequence ID" value="GIQ82974.1"/>
    <property type="molecule type" value="Genomic_DNA"/>
</dbReference>
<feature type="region of interest" description="Disordered" evidence="5">
    <location>
        <begin position="101"/>
        <end position="201"/>
    </location>
</feature>
<dbReference type="PANTHER" id="PTHR14255:SF3">
    <property type="entry name" value="SULFITE EXPORTER TAUE_SAFE FAMILY PROTEIN 5-RELATED"/>
    <property type="match status" value="1"/>
</dbReference>
<dbReference type="Proteomes" id="UP000265618">
    <property type="component" value="Unassembled WGS sequence"/>
</dbReference>
<dbReference type="GO" id="GO:0031464">
    <property type="term" value="C:Cul4A-RING E3 ubiquitin ligase complex"/>
    <property type="evidence" value="ECO:0007669"/>
    <property type="project" value="TreeGrafter"/>
</dbReference>
<protein>
    <submittedName>
        <fullName evidence="8">Transmembrane protein TauE-like</fullName>
    </submittedName>
</protein>
<evidence type="ECO:0000313" key="8">
    <source>
        <dbReference type="EMBL" id="GIQ82974.1"/>
    </source>
</evidence>
<comment type="subcellular location">
    <subcellularLocation>
        <location evidence="1">Membrane</location>
        <topology evidence="1">Multi-pass membrane protein</topology>
    </subcellularLocation>
</comment>
<evidence type="ECO:0000256" key="7">
    <source>
        <dbReference type="SAM" id="SignalP"/>
    </source>
</evidence>
<feature type="transmembrane region" description="Helical" evidence="6">
    <location>
        <begin position="244"/>
        <end position="267"/>
    </location>
</feature>
<evidence type="ECO:0000256" key="4">
    <source>
        <dbReference type="ARBA" id="ARBA00023136"/>
    </source>
</evidence>
<dbReference type="GO" id="GO:0016567">
    <property type="term" value="P:protein ubiquitination"/>
    <property type="evidence" value="ECO:0007669"/>
    <property type="project" value="TreeGrafter"/>
</dbReference>
<dbReference type="PANTHER" id="PTHR14255">
    <property type="entry name" value="CEREBLON"/>
    <property type="match status" value="1"/>
</dbReference>
<evidence type="ECO:0000256" key="2">
    <source>
        <dbReference type="ARBA" id="ARBA00022692"/>
    </source>
</evidence>
<keyword evidence="7" id="KW-0732">Signal</keyword>
<dbReference type="OrthoDB" id="434519at2759"/>
<keyword evidence="2 6" id="KW-0812">Transmembrane</keyword>
<dbReference type="GO" id="GO:0016020">
    <property type="term" value="C:membrane"/>
    <property type="evidence" value="ECO:0007669"/>
    <property type="project" value="UniProtKB-SubCell"/>
</dbReference>
<evidence type="ECO:0000256" key="6">
    <source>
        <dbReference type="SAM" id="Phobius"/>
    </source>
</evidence>
<feature type="transmembrane region" description="Helical" evidence="6">
    <location>
        <begin position="65"/>
        <end position="91"/>
    </location>
</feature>
<dbReference type="Pfam" id="PF01925">
    <property type="entry name" value="TauE"/>
    <property type="match status" value="1"/>
</dbReference>
<keyword evidence="3 6" id="KW-1133">Transmembrane helix</keyword>
<evidence type="ECO:0000256" key="1">
    <source>
        <dbReference type="ARBA" id="ARBA00004141"/>
    </source>
</evidence>
<organism evidence="8 9">
    <name type="scientific">Kipferlia bialata</name>
    <dbReference type="NCBI Taxonomy" id="797122"/>
    <lineage>
        <taxon>Eukaryota</taxon>
        <taxon>Metamonada</taxon>
        <taxon>Carpediemonas-like organisms</taxon>
        <taxon>Kipferlia</taxon>
    </lineage>
</organism>
<evidence type="ECO:0000256" key="5">
    <source>
        <dbReference type="SAM" id="MobiDB-lite"/>
    </source>
</evidence>
<dbReference type="InterPro" id="IPR002781">
    <property type="entry name" value="TM_pro_TauE-like"/>
</dbReference>
<sequence>MMLSVFMFLGLDVHGSVPYSKTIIFGGSVAVFLHNMRLRRPKTEAEPLIAWDIVMLMEPGSVVGVTIGVVLNTIFPEYLLLIGVSILLVYFSRKMIKKGKMQMKAEQPKDKTQAAGKGEGTAGERVGSPVKATPLSAVPLEMEREGEEDIAGERDAPVVATSESVELSAPETSPVPKSESEGEGEAPKAKAPNNKLDTAPNPDVSVWTRVSKPRLAVFLTLWLSVMAISRVQGDSAIVDQCSPLYWTLFWVKIALGCVTAVCLSLWVRRDWLKGVPVNLGGVASLSLQTPWEVSKFFLFGVAAGAVAAMFGLGGGILKTPILLEVGVGGLVTRATSQTMILFTASSSFVQYALLGRIPFSMALPFFICGCLAFPTGMLVSKALMTRMNTQAVIPIIVGCVLAGSFVAIFLSTGIDTIMDTVDNGFEAFHSLCE</sequence>
<reference evidence="8 9" key="1">
    <citation type="journal article" date="2018" name="PLoS ONE">
        <title>The draft genome of Kipferlia bialata reveals reductive genome evolution in fornicate parasites.</title>
        <authorList>
            <person name="Tanifuji G."/>
            <person name="Takabayashi S."/>
            <person name="Kume K."/>
            <person name="Takagi M."/>
            <person name="Nakayama T."/>
            <person name="Kamikawa R."/>
            <person name="Inagaki Y."/>
            <person name="Hashimoto T."/>
        </authorList>
    </citation>
    <scope>NUCLEOTIDE SEQUENCE [LARGE SCALE GENOMIC DNA]</scope>
    <source>
        <strain evidence="8">NY0173</strain>
    </source>
</reference>
<evidence type="ECO:0000313" key="9">
    <source>
        <dbReference type="Proteomes" id="UP000265618"/>
    </source>
</evidence>
<feature type="transmembrane region" description="Helical" evidence="6">
    <location>
        <begin position="215"/>
        <end position="232"/>
    </location>
</feature>
<keyword evidence="9" id="KW-1185">Reference proteome</keyword>
<name>A0A9K3CTE1_9EUKA</name>
<feature type="transmembrane region" description="Helical" evidence="6">
    <location>
        <begin position="296"/>
        <end position="317"/>
    </location>
</feature>
<accession>A0A9K3CTE1</accession>
<dbReference type="AlphaFoldDB" id="A0A9K3CTE1"/>
<feature type="chain" id="PRO_5039950999" evidence="7">
    <location>
        <begin position="16"/>
        <end position="433"/>
    </location>
</feature>
<evidence type="ECO:0000256" key="3">
    <source>
        <dbReference type="ARBA" id="ARBA00022989"/>
    </source>
</evidence>
<comment type="caution">
    <text evidence="8">The sequence shown here is derived from an EMBL/GenBank/DDBJ whole genome shotgun (WGS) entry which is preliminary data.</text>
</comment>
<feature type="transmembrane region" description="Helical" evidence="6">
    <location>
        <begin position="361"/>
        <end position="379"/>
    </location>
</feature>